<feature type="region of interest" description="Disordered" evidence="4">
    <location>
        <begin position="318"/>
        <end position="349"/>
    </location>
</feature>
<feature type="chain" id="PRO_5047418726" evidence="5">
    <location>
        <begin position="26"/>
        <end position="349"/>
    </location>
</feature>
<evidence type="ECO:0000313" key="7">
    <source>
        <dbReference type="EMBL" id="MET3749990.1"/>
    </source>
</evidence>
<dbReference type="Pfam" id="PF13407">
    <property type="entry name" value="Peripla_BP_4"/>
    <property type="match status" value="1"/>
</dbReference>
<comment type="caution">
    <text evidence="7">The sequence shown here is derived from an EMBL/GenBank/DDBJ whole genome shotgun (WGS) entry which is preliminary data.</text>
</comment>
<protein>
    <submittedName>
        <fullName evidence="7">ABC-type sugar transport system substrate-binding protein</fullName>
    </submittedName>
</protein>
<keyword evidence="3 5" id="KW-0732">Signal</keyword>
<dbReference type="Proteomes" id="UP001549106">
    <property type="component" value="Unassembled WGS sequence"/>
</dbReference>
<dbReference type="PANTHER" id="PTHR46847:SF1">
    <property type="entry name" value="D-ALLOSE-BINDING PERIPLASMIC PROTEIN-RELATED"/>
    <property type="match status" value="1"/>
</dbReference>
<dbReference type="PANTHER" id="PTHR46847">
    <property type="entry name" value="D-ALLOSE-BINDING PERIPLASMIC PROTEIN-RELATED"/>
    <property type="match status" value="1"/>
</dbReference>
<evidence type="ECO:0000256" key="2">
    <source>
        <dbReference type="ARBA" id="ARBA00007639"/>
    </source>
</evidence>
<accession>A0ABV2M0J9</accession>
<comment type="similarity">
    <text evidence="2">Belongs to the bacterial solute-binding protein 2 family.</text>
</comment>
<keyword evidence="7" id="KW-0762">Sugar transport</keyword>
<dbReference type="Gene3D" id="3.40.50.2300">
    <property type="match status" value="2"/>
</dbReference>
<evidence type="ECO:0000313" key="8">
    <source>
        <dbReference type="Proteomes" id="UP001549106"/>
    </source>
</evidence>
<reference evidence="7 8" key="1">
    <citation type="submission" date="2024-06" db="EMBL/GenBank/DDBJ databases">
        <title>Genomic Encyclopedia of Type Strains, Phase IV (KMG-IV): sequencing the most valuable type-strain genomes for metagenomic binning, comparative biology and taxonomic classification.</title>
        <authorList>
            <person name="Goeker M."/>
        </authorList>
    </citation>
    <scope>NUCLEOTIDE SEQUENCE [LARGE SCALE GENOMIC DNA]</scope>
    <source>
        <strain evidence="7 8">DSM 29492</strain>
    </source>
</reference>
<comment type="subcellular location">
    <subcellularLocation>
        <location evidence="1">Cell envelope</location>
    </subcellularLocation>
</comment>
<evidence type="ECO:0000256" key="4">
    <source>
        <dbReference type="SAM" id="MobiDB-lite"/>
    </source>
</evidence>
<proteinExistence type="inferred from homology"/>
<dbReference type="SUPFAM" id="SSF53822">
    <property type="entry name" value="Periplasmic binding protein-like I"/>
    <property type="match status" value="1"/>
</dbReference>
<dbReference type="EMBL" id="JBEPMJ010000006">
    <property type="protein sequence ID" value="MET3749990.1"/>
    <property type="molecule type" value="Genomic_DNA"/>
</dbReference>
<keyword evidence="8" id="KW-1185">Reference proteome</keyword>
<evidence type="ECO:0000256" key="1">
    <source>
        <dbReference type="ARBA" id="ARBA00004196"/>
    </source>
</evidence>
<dbReference type="InterPro" id="IPR025997">
    <property type="entry name" value="SBP_2_dom"/>
</dbReference>
<evidence type="ECO:0000256" key="3">
    <source>
        <dbReference type="ARBA" id="ARBA00022729"/>
    </source>
</evidence>
<evidence type="ECO:0000259" key="6">
    <source>
        <dbReference type="Pfam" id="PF13407"/>
    </source>
</evidence>
<dbReference type="RefSeq" id="WP_257464254.1">
    <property type="nucleotide sequence ID" value="NZ_BAABXP010000001.1"/>
</dbReference>
<keyword evidence="7" id="KW-0813">Transport</keyword>
<feature type="compositionally biased region" description="Acidic residues" evidence="4">
    <location>
        <begin position="329"/>
        <end position="349"/>
    </location>
</feature>
<sequence length="349" mass="36094">MKKQIIGGLLAVSMVASMGTMSVAAAEKDNADIKIGFSSKDNSDTFVAAIADAAEARAKELGVELLMYDAGGDVNKQISDCETLLAAGVDALVVIPQSVEGSAPVVGMANDAGVPIIVDNGDIGDTNYTAFVGCTDQESGELLGKWFIEESGLKEGDKVAIIEGPMGQSGQVGRMAGFEEVGLLDYFDVVATQTANWKRDEAMALAEDWITTYGEDLKAIICENDDMGMGALSAAQAAGRDDIIIGGVDGLEDAVQAVKDGTYGVSVLQDSAGQGATGVDVAVAAAKGEEIAKDTRIPFRPITKDNVDAYLEGGVEAISGDAAETKEEAAEETTEGETEEKAAEEEAAE</sequence>
<gene>
    <name evidence="7" type="ORF">ABID24_001225</name>
</gene>
<organism evidence="7 8">
    <name type="scientific">Blautia caecimuris</name>
    <dbReference type="NCBI Taxonomy" id="1796615"/>
    <lineage>
        <taxon>Bacteria</taxon>
        <taxon>Bacillati</taxon>
        <taxon>Bacillota</taxon>
        <taxon>Clostridia</taxon>
        <taxon>Lachnospirales</taxon>
        <taxon>Lachnospiraceae</taxon>
        <taxon>Blautia</taxon>
    </lineage>
</organism>
<feature type="signal peptide" evidence="5">
    <location>
        <begin position="1"/>
        <end position="25"/>
    </location>
</feature>
<evidence type="ECO:0000256" key="5">
    <source>
        <dbReference type="SAM" id="SignalP"/>
    </source>
</evidence>
<dbReference type="InterPro" id="IPR028082">
    <property type="entry name" value="Peripla_BP_I"/>
</dbReference>
<feature type="domain" description="Periplasmic binding protein" evidence="6">
    <location>
        <begin position="35"/>
        <end position="290"/>
    </location>
</feature>
<name>A0ABV2M0J9_9FIRM</name>